<evidence type="ECO:0000313" key="2">
    <source>
        <dbReference type="EMBL" id="WOH11984.1"/>
    </source>
</evidence>
<proteinExistence type="predicted"/>
<gene>
    <name evidence="2" type="ORF">DCAR_0831480</name>
</gene>
<dbReference type="PANTHER" id="PTHR27006:SF606">
    <property type="entry name" value="INTERLEUKIN-1 RECEPTOR-ASSOCIATED KINASE 4"/>
    <property type="match status" value="1"/>
</dbReference>
<name>A0AAF0XRW0_DAUCS</name>
<dbReference type="Gene3D" id="1.10.510.10">
    <property type="entry name" value="Transferase(Phosphotransferase) domain 1"/>
    <property type="match status" value="1"/>
</dbReference>
<reference evidence="2" key="2">
    <citation type="submission" date="2022-03" db="EMBL/GenBank/DDBJ databases">
        <title>Draft title - Genomic analysis of global carrot germplasm unveils the trajectory of domestication and the origin of high carotenoid orange carrot.</title>
        <authorList>
            <person name="Iorizzo M."/>
            <person name="Ellison S."/>
            <person name="Senalik D."/>
            <person name="Macko-Podgorni A."/>
            <person name="Grzebelus D."/>
            <person name="Bostan H."/>
            <person name="Rolling W."/>
            <person name="Curaba J."/>
            <person name="Simon P."/>
        </authorList>
    </citation>
    <scope>NUCLEOTIDE SEQUENCE</scope>
    <source>
        <tissue evidence="2">Leaf</tissue>
    </source>
</reference>
<keyword evidence="3" id="KW-1185">Reference proteome</keyword>
<protein>
    <recommendedName>
        <fullName evidence="4">S-locus receptor kinase C-terminal domain-containing protein</fullName>
    </recommendedName>
</protein>
<feature type="region of interest" description="Disordered" evidence="1">
    <location>
        <begin position="58"/>
        <end position="92"/>
    </location>
</feature>
<evidence type="ECO:0000256" key="1">
    <source>
        <dbReference type="SAM" id="MobiDB-lite"/>
    </source>
</evidence>
<evidence type="ECO:0008006" key="4">
    <source>
        <dbReference type="Google" id="ProtNLM"/>
    </source>
</evidence>
<sequence>MDPTLADSYSRNEVIRCVQIGLLCVQEDVEARPSMALVLTMLTSHSVSIALPKEPPFYYPSKSRSEGISDQSGSKSTSVSVDESSITGVYAR</sequence>
<organism evidence="2 3">
    <name type="scientific">Daucus carota subsp. sativus</name>
    <name type="common">Carrot</name>
    <dbReference type="NCBI Taxonomy" id="79200"/>
    <lineage>
        <taxon>Eukaryota</taxon>
        <taxon>Viridiplantae</taxon>
        <taxon>Streptophyta</taxon>
        <taxon>Embryophyta</taxon>
        <taxon>Tracheophyta</taxon>
        <taxon>Spermatophyta</taxon>
        <taxon>Magnoliopsida</taxon>
        <taxon>eudicotyledons</taxon>
        <taxon>Gunneridae</taxon>
        <taxon>Pentapetalae</taxon>
        <taxon>asterids</taxon>
        <taxon>campanulids</taxon>
        <taxon>Apiales</taxon>
        <taxon>Apiaceae</taxon>
        <taxon>Apioideae</taxon>
        <taxon>Scandiceae</taxon>
        <taxon>Daucinae</taxon>
        <taxon>Daucus</taxon>
        <taxon>Daucus sect. Daucus</taxon>
    </lineage>
</organism>
<dbReference type="AlphaFoldDB" id="A0AAF0XRW0"/>
<reference evidence="2" key="1">
    <citation type="journal article" date="2016" name="Nat. Genet.">
        <title>A high-quality carrot genome assembly provides new insights into carotenoid accumulation and asterid genome evolution.</title>
        <authorList>
            <person name="Iorizzo M."/>
            <person name="Ellison S."/>
            <person name="Senalik D."/>
            <person name="Zeng P."/>
            <person name="Satapoomin P."/>
            <person name="Huang J."/>
            <person name="Bowman M."/>
            <person name="Iovene M."/>
            <person name="Sanseverino W."/>
            <person name="Cavagnaro P."/>
            <person name="Yildiz M."/>
            <person name="Macko-Podgorni A."/>
            <person name="Moranska E."/>
            <person name="Grzebelus E."/>
            <person name="Grzebelus D."/>
            <person name="Ashrafi H."/>
            <person name="Zheng Z."/>
            <person name="Cheng S."/>
            <person name="Spooner D."/>
            <person name="Van Deynze A."/>
            <person name="Simon P."/>
        </authorList>
    </citation>
    <scope>NUCLEOTIDE SEQUENCE</scope>
    <source>
        <tissue evidence="2">Leaf</tissue>
    </source>
</reference>
<accession>A0AAF0XRW0</accession>
<dbReference type="Proteomes" id="UP000077755">
    <property type="component" value="Chromosome 8"/>
</dbReference>
<evidence type="ECO:0000313" key="3">
    <source>
        <dbReference type="Proteomes" id="UP000077755"/>
    </source>
</evidence>
<dbReference type="PANTHER" id="PTHR27006">
    <property type="entry name" value="PROMASTIGOTE SURFACE ANTIGEN PROTEIN PSA"/>
    <property type="match status" value="1"/>
</dbReference>
<feature type="compositionally biased region" description="Low complexity" evidence="1">
    <location>
        <begin position="69"/>
        <end position="85"/>
    </location>
</feature>
<dbReference type="EMBL" id="CP093350">
    <property type="protein sequence ID" value="WOH11984.1"/>
    <property type="molecule type" value="Genomic_DNA"/>
</dbReference>